<protein>
    <submittedName>
        <fullName evidence="2">ComF family protein</fullName>
    </submittedName>
</protein>
<proteinExistence type="predicted"/>
<dbReference type="EMBL" id="JBHSHP010000016">
    <property type="protein sequence ID" value="MFC4754227.1"/>
    <property type="molecule type" value="Genomic_DNA"/>
</dbReference>
<name>A0ABV9PM93_9ACTN</name>
<accession>A0ABV9PM93</accession>
<dbReference type="RefSeq" id="WP_344996474.1">
    <property type="nucleotide sequence ID" value="NZ_BAABCD010000056.1"/>
</dbReference>
<reference evidence="3" key="1">
    <citation type="journal article" date="2019" name="Int. J. Syst. Evol. Microbiol.">
        <title>The Global Catalogue of Microorganisms (GCM) 10K type strain sequencing project: providing services to taxonomists for standard genome sequencing and annotation.</title>
        <authorList>
            <consortium name="The Broad Institute Genomics Platform"/>
            <consortium name="The Broad Institute Genome Sequencing Center for Infectious Disease"/>
            <person name="Wu L."/>
            <person name="Ma J."/>
        </authorList>
    </citation>
    <scope>NUCLEOTIDE SEQUENCE [LARGE SCALE GENOMIC DNA]</scope>
    <source>
        <strain evidence="3">JCM 11882</strain>
    </source>
</reference>
<evidence type="ECO:0000256" key="1">
    <source>
        <dbReference type="SAM" id="MobiDB-lite"/>
    </source>
</evidence>
<gene>
    <name evidence="2" type="ORF">ACFO7U_05465</name>
</gene>
<feature type="compositionally biased region" description="Basic and acidic residues" evidence="1">
    <location>
        <begin position="16"/>
        <end position="28"/>
    </location>
</feature>
<dbReference type="InterPro" id="IPR051910">
    <property type="entry name" value="ComF/GntX_DNA_util-trans"/>
</dbReference>
<dbReference type="PANTHER" id="PTHR47505">
    <property type="entry name" value="DNA UTILIZATION PROTEIN YHGH"/>
    <property type="match status" value="1"/>
</dbReference>
<dbReference type="InterPro" id="IPR029057">
    <property type="entry name" value="PRTase-like"/>
</dbReference>
<dbReference type="Proteomes" id="UP001595836">
    <property type="component" value="Unassembled WGS sequence"/>
</dbReference>
<feature type="region of interest" description="Disordered" evidence="1">
    <location>
        <begin position="1"/>
        <end position="30"/>
    </location>
</feature>
<dbReference type="PANTHER" id="PTHR47505:SF1">
    <property type="entry name" value="DNA UTILIZATION PROTEIN YHGH"/>
    <property type="match status" value="1"/>
</dbReference>
<feature type="compositionally biased region" description="Pro residues" evidence="1">
    <location>
        <begin position="1"/>
        <end position="10"/>
    </location>
</feature>
<keyword evidence="3" id="KW-1185">Reference proteome</keyword>
<organism evidence="2 3">
    <name type="scientific">Dietzia aurantiaca</name>
    <dbReference type="NCBI Taxonomy" id="983873"/>
    <lineage>
        <taxon>Bacteria</taxon>
        <taxon>Bacillati</taxon>
        <taxon>Actinomycetota</taxon>
        <taxon>Actinomycetes</taxon>
        <taxon>Mycobacteriales</taxon>
        <taxon>Dietziaceae</taxon>
        <taxon>Dietzia</taxon>
    </lineage>
</organism>
<dbReference type="Gene3D" id="3.40.50.2020">
    <property type="match status" value="1"/>
</dbReference>
<dbReference type="SUPFAM" id="SSF53271">
    <property type="entry name" value="PRTase-like"/>
    <property type="match status" value="1"/>
</dbReference>
<evidence type="ECO:0000313" key="2">
    <source>
        <dbReference type="EMBL" id="MFC4754227.1"/>
    </source>
</evidence>
<sequence length="274" mass="27751">MPEPGPPGEPARPGRSHSDTVRRGEGGGKGRRGFTWGAALADLVVPLECGGCGRPGERWCAGCAETLAGPLLRIRTRADLTAPAWALARHTGAAAHAVSAYKDRGRADLARTFGAALAVGIDRLRAAGEIAEAGERPVVLVPAPASARARRRRGFDHMRVVADAVAADLVGSVPPDTAAVAPLLEVRGRVRDASGLGAQARTDNLAGRIRRRPADTALRASPGAPETVAALMCTPATILVVDDVVTTGATAAACVAALGSGGLKVAGVLALTAA</sequence>
<comment type="caution">
    <text evidence="2">The sequence shown here is derived from an EMBL/GenBank/DDBJ whole genome shotgun (WGS) entry which is preliminary data.</text>
</comment>
<evidence type="ECO:0000313" key="3">
    <source>
        <dbReference type="Proteomes" id="UP001595836"/>
    </source>
</evidence>